<keyword evidence="4" id="KW-0679">Respiratory chain</keyword>
<evidence type="ECO:0000256" key="5">
    <source>
        <dbReference type="ARBA" id="ARBA00022792"/>
    </source>
</evidence>
<accession>A0AAD1Z7R2</accession>
<evidence type="ECO:0000256" key="11">
    <source>
        <dbReference type="ARBA" id="ARBA00076110"/>
    </source>
</evidence>
<gene>
    <name evidence="14" type="ORF">FPE_LOCUS11928</name>
</gene>
<keyword evidence="9" id="KW-1015">Disulfide bond</keyword>
<keyword evidence="15" id="KW-1185">Reference proteome</keyword>
<keyword evidence="5" id="KW-0999">Mitochondrion inner membrane</keyword>
<dbReference type="Gene3D" id="1.10.287.20">
    <property type="entry name" value="Ubiquinol-cytochrome C reductase hinge domain"/>
    <property type="match status" value="1"/>
</dbReference>
<sequence>MKIPLTAHGREDRMFWIHDKKGAYSFRSGYKLLMADSFTHSHTTIESFWNKIWRYKIPAKVRNLIWRASLNVLPTTDHLRAKRVDVDSTCPVYLTNEDSVVPGFVSSQKVWEIVGIASSPRLVANFQDWLTSTLKNHQQDQEMISMLCWAIWMNRNETVWNGIVDPLLAETLGVRDALSWIKSKFPDVQTIEMDALLVYNALQSDDADNSYFGILIEECHLLARELPNLKFSWVILLHLLQYSTMADDEPVDPKKELEERCKAPCTRPLREYQACAKRIQGDETGHKHCTGQYFDYWHCVDKCVATKLFSYLK</sequence>
<evidence type="ECO:0000259" key="13">
    <source>
        <dbReference type="Pfam" id="PF13966"/>
    </source>
</evidence>
<keyword evidence="8" id="KW-0472">Membrane</keyword>
<evidence type="ECO:0000256" key="1">
    <source>
        <dbReference type="ARBA" id="ARBA00004137"/>
    </source>
</evidence>
<dbReference type="Pfam" id="PF02320">
    <property type="entry name" value="UCR_hinge"/>
    <property type="match status" value="1"/>
</dbReference>
<keyword evidence="3" id="KW-0813">Transport</keyword>
<evidence type="ECO:0000256" key="6">
    <source>
        <dbReference type="ARBA" id="ARBA00022982"/>
    </source>
</evidence>
<evidence type="ECO:0000256" key="4">
    <source>
        <dbReference type="ARBA" id="ARBA00022660"/>
    </source>
</evidence>
<dbReference type="PANTHER" id="PTHR15336">
    <property type="entry name" value="UBIQUINOL-CYTOCHROME C REDUCTASE COMPLEX 7.8 KDA PROTEIN"/>
    <property type="match status" value="1"/>
</dbReference>
<dbReference type="InterPro" id="IPR026960">
    <property type="entry name" value="RVT-Znf"/>
</dbReference>
<dbReference type="EMBL" id="OU503042">
    <property type="protein sequence ID" value="CAI9764498.1"/>
    <property type="molecule type" value="Genomic_DNA"/>
</dbReference>
<keyword evidence="7" id="KW-0496">Mitochondrion</keyword>
<comment type="subcellular location">
    <subcellularLocation>
        <location evidence="1">Mitochondrion inner membrane</location>
        <topology evidence="1">Peripheral membrane protein</topology>
        <orientation evidence="1">Intermembrane side</orientation>
    </subcellularLocation>
</comment>
<evidence type="ECO:0000256" key="8">
    <source>
        <dbReference type="ARBA" id="ARBA00023136"/>
    </source>
</evidence>
<evidence type="ECO:0000259" key="12">
    <source>
        <dbReference type="Pfam" id="PF02320"/>
    </source>
</evidence>
<proteinExistence type="inferred from homology"/>
<feature type="domain" description="Ubiquinol-cytochrome C reductase hinge" evidence="12">
    <location>
        <begin position="252"/>
        <end position="313"/>
    </location>
</feature>
<dbReference type="PANTHER" id="PTHR15336:SF0">
    <property type="entry name" value="CYTOCHROME B-C1 COMPLEX SUBUNIT 6, MITOCHONDRIAL"/>
    <property type="match status" value="1"/>
</dbReference>
<evidence type="ECO:0000256" key="2">
    <source>
        <dbReference type="ARBA" id="ARBA00006498"/>
    </source>
</evidence>
<dbReference type="SUPFAM" id="SSF81531">
    <property type="entry name" value="Non-heme 11 kDa protein of cytochrome bc1 complex (Ubiquinol-cytochrome c reductase)"/>
    <property type="match status" value="1"/>
</dbReference>
<name>A0AAD1Z7R2_9LAMI</name>
<reference evidence="14" key="1">
    <citation type="submission" date="2023-05" db="EMBL/GenBank/DDBJ databases">
        <authorList>
            <person name="Huff M."/>
        </authorList>
    </citation>
    <scope>NUCLEOTIDE SEQUENCE</scope>
</reference>
<dbReference type="InterPro" id="IPR036811">
    <property type="entry name" value="Ubol_cytC_Rdtase_hinge_dom_sf"/>
</dbReference>
<dbReference type="InterPro" id="IPR023184">
    <property type="entry name" value="Ubol_cytC_Rdtase_hinge_dom"/>
</dbReference>
<dbReference type="AlphaFoldDB" id="A0AAD1Z7R2"/>
<evidence type="ECO:0000256" key="7">
    <source>
        <dbReference type="ARBA" id="ARBA00023128"/>
    </source>
</evidence>
<organism evidence="14 15">
    <name type="scientific">Fraxinus pennsylvanica</name>
    <dbReference type="NCBI Taxonomy" id="56036"/>
    <lineage>
        <taxon>Eukaryota</taxon>
        <taxon>Viridiplantae</taxon>
        <taxon>Streptophyta</taxon>
        <taxon>Embryophyta</taxon>
        <taxon>Tracheophyta</taxon>
        <taxon>Spermatophyta</taxon>
        <taxon>Magnoliopsida</taxon>
        <taxon>eudicotyledons</taxon>
        <taxon>Gunneridae</taxon>
        <taxon>Pentapetalae</taxon>
        <taxon>asterids</taxon>
        <taxon>lamiids</taxon>
        <taxon>Lamiales</taxon>
        <taxon>Oleaceae</taxon>
        <taxon>Oleeae</taxon>
        <taxon>Fraxinus</taxon>
    </lineage>
</organism>
<dbReference type="GO" id="GO:0006122">
    <property type="term" value="P:mitochondrial electron transport, ubiquinol to cytochrome c"/>
    <property type="evidence" value="ECO:0007669"/>
    <property type="project" value="InterPro"/>
</dbReference>
<dbReference type="Proteomes" id="UP000834106">
    <property type="component" value="Chromosome 7"/>
</dbReference>
<keyword evidence="6" id="KW-0249">Electron transport</keyword>
<feature type="domain" description="Reverse transcriptase zinc-binding" evidence="13">
    <location>
        <begin position="24"/>
        <end position="107"/>
    </location>
</feature>
<dbReference type="Pfam" id="PF13966">
    <property type="entry name" value="zf-RVT"/>
    <property type="match status" value="1"/>
</dbReference>
<evidence type="ECO:0000313" key="14">
    <source>
        <dbReference type="EMBL" id="CAI9764498.1"/>
    </source>
</evidence>
<evidence type="ECO:0000313" key="15">
    <source>
        <dbReference type="Proteomes" id="UP000834106"/>
    </source>
</evidence>
<comment type="similarity">
    <text evidence="2">Belongs to the UQCRH/QCR6 family.</text>
</comment>
<evidence type="ECO:0000256" key="10">
    <source>
        <dbReference type="ARBA" id="ARBA00044364"/>
    </source>
</evidence>
<evidence type="ECO:0000256" key="9">
    <source>
        <dbReference type="ARBA" id="ARBA00023157"/>
    </source>
</evidence>
<protein>
    <recommendedName>
        <fullName evidence="11">Complex III subunit VI</fullName>
    </recommendedName>
    <alternativeName>
        <fullName evidence="10">Mitochondrial hinge protein</fullName>
    </alternativeName>
</protein>
<dbReference type="GO" id="GO:0005743">
    <property type="term" value="C:mitochondrial inner membrane"/>
    <property type="evidence" value="ECO:0007669"/>
    <property type="project" value="UniProtKB-SubCell"/>
</dbReference>
<evidence type="ECO:0000256" key="3">
    <source>
        <dbReference type="ARBA" id="ARBA00022448"/>
    </source>
</evidence>
<dbReference type="FunFam" id="1.10.287.20:FF:000001">
    <property type="entry name" value="Cytochrome b-c1 complex subunit 6"/>
    <property type="match status" value="1"/>
</dbReference>
<dbReference type="InterPro" id="IPR003422">
    <property type="entry name" value="Cyt_b-c1_6"/>
</dbReference>